<accession>A0A7J9ARV2</accession>
<dbReference type="InterPro" id="IPR025558">
    <property type="entry name" value="DUF4283"/>
</dbReference>
<dbReference type="AlphaFoldDB" id="A0A7J9ARV2"/>
<feature type="domain" description="DUF4283" evidence="1">
    <location>
        <begin position="9"/>
        <end position="70"/>
    </location>
</feature>
<keyword evidence="3" id="KW-1185">Reference proteome</keyword>
<evidence type="ECO:0000259" key="1">
    <source>
        <dbReference type="Pfam" id="PF14111"/>
    </source>
</evidence>
<evidence type="ECO:0000313" key="2">
    <source>
        <dbReference type="EMBL" id="MBA0726652.1"/>
    </source>
</evidence>
<dbReference type="Pfam" id="PF14111">
    <property type="entry name" value="DUF4283"/>
    <property type="match status" value="1"/>
</dbReference>
<organism evidence="2 3">
    <name type="scientific">Gossypium laxum</name>
    <dbReference type="NCBI Taxonomy" id="34288"/>
    <lineage>
        <taxon>Eukaryota</taxon>
        <taxon>Viridiplantae</taxon>
        <taxon>Streptophyta</taxon>
        <taxon>Embryophyta</taxon>
        <taxon>Tracheophyta</taxon>
        <taxon>Spermatophyta</taxon>
        <taxon>Magnoliopsida</taxon>
        <taxon>eudicotyledons</taxon>
        <taxon>Gunneridae</taxon>
        <taxon>Pentapetalae</taxon>
        <taxon>rosids</taxon>
        <taxon>malvids</taxon>
        <taxon>Malvales</taxon>
        <taxon>Malvaceae</taxon>
        <taxon>Malvoideae</taxon>
        <taxon>Gossypium</taxon>
    </lineage>
</organism>
<protein>
    <recommendedName>
        <fullName evidence="1">DUF4283 domain-containing protein</fullName>
    </recommendedName>
</protein>
<gene>
    <name evidence="2" type="ORF">Golax_002464</name>
</gene>
<proteinExistence type="predicted"/>
<dbReference type="Proteomes" id="UP000593574">
    <property type="component" value="Unassembled WGS sequence"/>
</dbReference>
<comment type="caution">
    <text evidence="2">The sequence shown here is derived from an EMBL/GenBank/DDBJ whole genome shotgun (WGS) entry which is preliminary data.</text>
</comment>
<sequence>MGETEMMGSIKMEVLHNCIYSLGKAVQPMKLINIKNNYYLVKFRSKDNYNRVLVKGSWIVYGRYLMVEPWL</sequence>
<reference evidence="2 3" key="1">
    <citation type="journal article" date="2019" name="Genome Biol. Evol.">
        <title>Insights into the evolution of the New World diploid cottons (Gossypium, subgenus Houzingenia) based on genome sequencing.</title>
        <authorList>
            <person name="Grover C.E."/>
            <person name="Arick M.A. 2nd"/>
            <person name="Thrash A."/>
            <person name="Conover J.L."/>
            <person name="Sanders W.S."/>
            <person name="Peterson D.G."/>
            <person name="Frelichowski J.E."/>
            <person name="Scheffler J.A."/>
            <person name="Scheffler B.E."/>
            <person name="Wendel J.F."/>
        </authorList>
    </citation>
    <scope>NUCLEOTIDE SEQUENCE [LARGE SCALE GENOMIC DNA]</scope>
    <source>
        <strain evidence="2">4</strain>
        <tissue evidence="2">Leaf</tissue>
    </source>
</reference>
<dbReference type="EMBL" id="JABEZV010000012">
    <property type="protein sequence ID" value="MBA0726652.1"/>
    <property type="molecule type" value="Genomic_DNA"/>
</dbReference>
<name>A0A7J9ARV2_9ROSI</name>
<evidence type="ECO:0000313" key="3">
    <source>
        <dbReference type="Proteomes" id="UP000593574"/>
    </source>
</evidence>